<keyword evidence="10 12" id="KW-0472">Membrane</keyword>
<evidence type="ECO:0000256" key="4">
    <source>
        <dbReference type="ARBA" id="ARBA00022448"/>
    </source>
</evidence>
<dbReference type="Gene3D" id="1.10.287.90">
    <property type="match status" value="1"/>
</dbReference>
<dbReference type="Proteomes" id="UP000318017">
    <property type="component" value="Chromosome"/>
</dbReference>
<keyword evidence="5" id="KW-0679">Respiratory chain</keyword>
<dbReference type="Pfam" id="PF02790">
    <property type="entry name" value="COX2_TM"/>
    <property type="match status" value="1"/>
</dbReference>
<keyword evidence="15" id="KW-1185">Reference proteome</keyword>
<feature type="domain" description="Cytochrome oxidase subunit II copper A binding" evidence="13">
    <location>
        <begin position="135"/>
        <end position="256"/>
    </location>
</feature>
<name>A0A518GH81_9BACT</name>
<dbReference type="PROSITE" id="PS50857">
    <property type="entry name" value="COX2_CUA"/>
    <property type="match status" value="1"/>
</dbReference>
<dbReference type="AlphaFoldDB" id="A0A518GH81"/>
<dbReference type="GO" id="GO:0042773">
    <property type="term" value="P:ATP synthesis coupled electron transport"/>
    <property type="evidence" value="ECO:0007669"/>
    <property type="project" value="TreeGrafter"/>
</dbReference>
<dbReference type="KEGG" id="ahel:Q31a_63360"/>
<dbReference type="Gene3D" id="2.60.40.420">
    <property type="entry name" value="Cupredoxins - blue copper proteins"/>
    <property type="match status" value="1"/>
</dbReference>
<accession>A0A518GH81</accession>
<evidence type="ECO:0000256" key="1">
    <source>
        <dbReference type="ARBA" id="ARBA00004141"/>
    </source>
</evidence>
<dbReference type="InterPro" id="IPR011759">
    <property type="entry name" value="Cyt_c_oxidase_su2_TM_dom"/>
</dbReference>
<dbReference type="InterPro" id="IPR036257">
    <property type="entry name" value="Cyt_c_oxidase_su2_TM_sf"/>
</dbReference>
<evidence type="ECO:0000256" key="8">
    <source>
        <dbReference type="ARBA" id="ARBA00022982"/>
    </source>
</evidence>
<evidence type="ECO:0000259" key="13">
    <source>
        <dbReference type="PROSITE" id="PS50857"/>
    </source>
</evidence>
<dbReference type="EC" id="7.1.1.9" evidence="3"/>
<keyword evidence="6 12" id="KW-0812">Transmembrane</keyword>
<organism evidence="14 15">
    <name type="scientific">Aureliella helgolandensis</name>
    <dbReference type="NCBI Taxonomy" id="2527968"/>
    <lineage>
        <taxon>Bacteria</taxon>
        <taxon>Pseudomonadati</taxon>
        <taxon>Planctomycetota</taxon>
        <taxon>Planctomycetia</taxon>
        <taxon>Pirellulales</taxon>
        <taxon>Pirellulaceae</taxon>
        <taxon>Aureliella</taxon>
    </lineage>
</organism>
<dbReference type="EMBL" id="CP036298">
    <property type="protein sequence ID" value="QDV27943.1"/>
    <property type="molecule type" value="Genomic_DNA"/>
</dbReference>
<dbReference type="InterPro" id="IPR045187">
    <property type="entry name" value="CcO_II"/>
</dbReference>
<protein>
    <recommendedName>
        <fullName evidence="3">cytochrome-c oxidase</fullName>
        <ecNumber evidence="3">7.1.1.9</ecNumber>
    </recommendedName>
    <alternativeName>
        <fullName evidence="11">Cytochrome c oxidase polypeptide II</fullName>
    </alternativeName>
</protein>
<feature type="transmembrane region" description="Helical" evidence="12">
    <location>
        <begin position="44"/>
        <end position="66"/>
    </location>
</feature>
<dbReference type="SUPFAM" id="SSF49503">
    <property type="entry name" value="Cupredoxins"/>
    <property type="match status" value="1"/>
</dbReference>
<evidence type="ECO:0000256" key="3">
    <source>
        <dbReference type="ARBA" id="ARBA00012949"/>
    </source>
</evidence>
<evidence type="ECO:0000256" key="9">
    <source>
        <dbReference type="ARBA" id="ARBA00022989"/>
    </source>
</evidence>
<comment type="similarity">
    <text evidence="2">Belongs to the cytochrome c oxidase subunit 2 family.</text>
</comment>
<evidence type="ECO:0000256" key="10">
    <source>
        <dbReference type="ARBA" id="ARBA00023136"/>
    </source>
</evidence>
<dbReference type="GO" id="GO:0005507">
    <property type="term" value="F:copper ion binding"/>
    <property type="evidence" value="ECO:0007669"/>
    <property type="project" value="InterPro"/>
</dbReference>
<evidence type="ECO:0000256" key="12">
    <source>
        <dbReference type="SAM" id="Phobius"/>
    </source>
</evidence>
<evidence type="ECO:0000313" key="15">
    <source>
        <dbReference type="Proteomes" id="UP000318017"/>
    </source>
</evidence>
<sequence>MAVPVWGTLCCLASWLAGNGVVVRWLPENINSLADEAEALQVVAFALVGLAFVAVGVALFGLMWKFDAAHNPQPARYIHGHRGLQTVWTVVPTVALIGLLAVSLQARWDLNAAWLSTAGGGPAGAAEGQPQSPQYESPQYEVLGRPFEWRVRYAGQDQRLGTTDDVLGEVNELHVPVDETSLVALKAEEAVQYLSVPALRLTCKLVPGRVQLARFSASKMGAYEVVCCEQRPQAYYRVVGRLMVETAEDHRAYLQRLQLQQYQREFSTAAEAQRFAVGVSFLQVNDVPEANGGVSNARPAVAPTLLSFPTRGAL</sequence>
<keyword evidence="7" id="KW-1278">Translocase</keyword>
<dbReference type="PANTHER" id="PTHR22888:SF9">
    <property type="entry name" value="CYTOCHROME C OXIDASE SUBUNIT 2"/>
    <property type="match status" value="1"/>
</dbReference>
<keyword evidence="14" id="KW-0560">Oxidoreductase</keyword>
<evidence type="ECO:0000256" key="7">
    <source>
        <dbReference type="ARBA" id="ARBA00022967"/>
    </source>
</evidence>
<keyword evidence="4" id="KW-0813">Transport</keyword>
<dbReference type="InterPro" id="IPR008972">
    <property type="entry name" value="Cupredoxin"/>
</dbReference>
<evidence type="ECO:0000256" key="11">
    <source>
        <dbReference type="ARBA" id="ARBA00031389"/>
    </source>
</evidence>
<feature type="transmembrane region" description="Helical" evidence="12">
    <location>
        <begin position="87"/>
        <end position="108"/>
    </location>
</feature>
<evidence type="ECO:0000256" key="5">
    <source>
        <dbReference type="ARBA" id="ARBA00022660"/>
    </source>
</evidence>
<evidence type="ECO:0000313" key="14">
    <source>
        <dbReference type="EMBL" id="QDV27943.1"/>
    </source>
</evidence>
<dbReference type="SUPFAM" id="SSF81464">
    <property type="entry name" value="Cytochrome c oxidase subunit II-like, transmembrane region"/>
    <property type="match status" value="1"/>
</dbReference>
<reference evidence="14 15" key="1">
    <citation type="submission" date="2019-02" db="EMBL/GenBank/DDBJ databases">
        <title>Deep-cultivation of Planctomycetes and their phenomic and genomic characterization uncovers novel biology.</title>
        <authorList>
            <person name="Wiegand S."/>
            <person name="Jogler M."/>
            <person name="Boedeker C."/>
            <person name="Pinto D."/>
            <person name="Vollmers J."/>
            <person name="Rivas-Marin E."/>
            <person name="Kohn T."/>
            <person name="Peeters S.H."/>
            <person name="Heuer A."/>
            <person name="Rast P."/>
            <person name="Oberbeckmann S."/>
            <person name="Bunk B."/>
            <person name="Jeske O."/>
            <person name="Meyerdierks A."/>
            <person name="Storesund J.E."/>
            <person name="Kallscheuer N."/>
            <person name="Luecker S."/>
            <person name="Lage O.M."/>
            <person name="Pohl T."/>
            <person name="Merkel B.J."/>
            <person name="Hornburger P."/>
            <person name="Mueller R.-W."/>
            <person name="Bruemmer F."/>
            <person name="Labrenz M."/>
            <person name="Spormann A.M."/>
            <person name="Op den Camp H."/>
            <person name="Overmann J."/>
            <person name="Amann R."/>
            <person name="Jetten M.S.M."/>
            <person name="Mascher T."/>
            <person name="Medema M.H."/>
            <person name="Devos D.P."/>
            <person name="Kaster A.-K."/>
            <person name="Ovreas L."/>
            <person name="Rohde M."/>
            <person name="Galperin M.Y."/>
            <person name="Jogler C."/>
        </authorList>
    </citation>
    <scope>NUCLEOTIDE SEQUENCE [LARGE SCALE GENOMIC DNA]</scope>
    <source>
        <strain evidence="14 15">Q31a</strain>
    </source>
</reference>
<evidence type="ECO:0000256" key="6">
    <source>
        <dbReference type="ARBA" id="ARBA00022692"/>
    </source>
</evidence>
<comment type="subcellular location">
    <subcellularLocation>
        <location evidence="1">Membrane</location>
        <topology evidence="1">Multi-pass membrane protein</topology>
    </subcellularLocation>
</comment>
<dbReference type="GO" id="GO:0004129">
    <property type="term" value="F:cytochrome-c oxidase activity"/>
    <property type="evidence" value="ECO:0007669"/>
    <property type="project" value="UniProtKB-EC"/>
</dbReference>
<keyword evidence="8" id="KW-0249">Electron transport</keyword>
<proteinExistence type="inferred from homology"/>
<dbReference type="InterPro" id="IPR002429">
    <property type="entry name" value="CcO_II-like_C"/>
</dbReference>
<keyword evidence="9 12" id="KW-1133">Transmembrane helix</keyword>
<dbReference type="GO" id="GO:0016491">
    <property type="term" value="F:oxidoreductase activity"/>
    <property type="evidence" value="ECO:0007669"/>
    <property type="project" value="UniProtKB-KW"/>
</dbReference>
<dbReference type="PANTHER" id="PTHR22888">
    <property type="entry name" value="CYTOCHROME C OXIDASE, SUBUNIT II"/>
    <property type="match status" value="1"/>
</dbReference>
<dbReference type="GO" id="GO:0016020">
    <property type="term" value="C:membrane"/>
    <property type="evidence" value="ECO:0007669"/>
    <property type="project" value="UniProtKB-SubCell"/>
</dbReference>
<gene>
    <name evidence="14" type="primary">coxM</name>
    <name evidence="14" type="ORF">Q31a_63360</name>
</gene>
<evidence type="ECO:0000256" key="2">
    <source>
        <dbReference type="ARBA" id="ARBA00007866"/>
    </source>
</evidence>